<feature type="transmembrane region" description="Helical" evidence="1">
    <location>
        <begin position="73"/>
        <end position="93"/>
    </location>
</feature>
<feature type="transmembrane region" description="Helical" evidence="1">
    <location>
        <begin position="99"/>
        <end position="118"/>
    </location>
</feature>
<keyword evidence="3" id="KW-1185">Reference proteome</keyword>
<keyword evidence="1" id="KW-0812">Transmembrane</keyword>
<dbReference type="Proteomes" id="UP000048908">
    <property type="component" value="Unassembled WGS sequence"/>
</dbReference>
<dbReference type="GO" id="GO:0005886">
    <property type="term" value="C:plasma membrane"/>
    <property type="evidence" value="ECO:0007669"/>
    <property type="project" value="TreeGrafter"/>
</dbReference>
<keyword evidence="1" id="KW-0472">Membrane</keyword>
<accession>A0A0M6XR36</accession>
<dbReference type="PANTHER" id="PTHR34821">
    <property type="entry name" value="INNER MEMBRANE PROTEIN YDCZ"/>
    <property type="match status" value="1"/>
</dbReference>
<organism evidence="2 3">
    <name type="scientific">Jannaschia rubra</name>
    <dbReference type="NCBI Taxonomy" id="282197"/>
    <lineage>
        <taxon>Bacteria</taxon>
        <taxon>Pseudomonadati</taxon>
        <taxon>Pseudomonadota</taxon>
        <taxon>Alphaproteobacteria</taxon>
        <taxon>Rhodobacterales</taxon>
        <taxon>Roseobacteraceae</taxon>
        <taxon>Jannaschia</taxon>
    </lineage>
</organism>
<dbReference type="RefSeq" id="WP_055681941.1">
    <property type="nucleotide sequence ID" value="NZ_CXPG01000014.1"/>
</dbReference>
<protein>
    <recommendedName>
        <fullName evidence="4">Inner membrane protein YdcZ</fullName>
    </recommendedName>
</protein>
<keyword evidence="1" id="KW-1133">Transmembrane helix</keyword>
<evidence type="ECO:0000313" key="2">
    <source>
        <dbReference type="EMBL" id="CTQ32484.1"/>
    </source>
</evidence>
<evidence type="ECO:0000313" key="3">
    <source>
        <dbReference type="Proteomes" id="UP000048908"/>
    </source>
</evidence>
<sequence>MNSLSPALLVPVAVVFVAGLGFGLQAPLNATLGRLIGSGLGAATVSFGVGFAALLVLTLVIGDPASILRAGGVSPLYWIGGFLGAVVVWAMLWSVPVTGVLTAISALLLGQLTAALLLDAVGAFGAPVHAITPQRVLAMVMVAGGLILSRF</sequence>
<dbReference type="OrthoDB" id="370053at2"/>
<feature type="transmembrane region" description="Helical" evidence="1">
    <location>
        <begin position="39"/>
        <end position="61"/>
    </location>
</feature>
<dbReference type="PANTHER" id="PTHR34821:SF2">
    <property type="entry name" value="INNER MEMBRANE PROTEIN YDCZ"/>
    <property type="match status" value="1"/>
</dbReference>
<dbReference type="InterPro" id="IPR006750">
    <property type="entry name" value="YdcZ"/>
</dbReference>
<dbReference type="EMBL" id="CXPG01000014">
    <property type="protein sequence ID" value="CTQ32484.1"/>
    <property type="molecule type" value="Genomic_DNA"/>
</dbReference>
<evidence type="ECO:0000256" key="1">
    <source>
        <dbReference type="SAM" id="Phobius"/>
    </source>
</evidence>
<dbReference type="Pfam" id="PF04657">
    <property type="entry name" value="DMT_YdcZ"/>
    <property type="match status" value="1"/>
</dbReference>
<name>A0A0M6XR36_9RHOB</name>
<feature type="transmembrane region" description="Helical" evidence="1">
    <location>
        <begin position="130"/>
        <end position="148"/>
    </location>
</feature>
<dbReference type="STRING" id="282197.SAMN04488517_101419"/>
<proteinExistence type="predicted"/>
<reference evidence="2 3" key="1">
    <citation type="submission" date="2015-07" db="EMBL/GenBank/DDBJ databases">
        <authorList>
            <person name="Noorani M."/>
        </authorList>
    </citation>
    <scope>NUCLEOTIDE SEQUENCE [LARGE SCALE GENOMIC DNA]</scope>
    <source>
        <strain evidence="2 3">CECT 5088</strain>
    </source>
</reference>
<gene>
    <name evidence="2" type="ORF">JAN5088_01255</name>
</gene>
<dbReference type="AlphaFoldDB" id="A0A0M6XR36"/>
<evidence type="ECO:0008006" key="4">
    <source>
        <dbReference type="Google" id="ProtNLM"/>
    </source>
</evidence>